<evidence type="ECO:0000313" key="3">
    <source>
        <dbReference type="Proteomes" id="UP000182409"/>
    </source>
</evidence>
<organism evidence="2 3">
    <name type="scientific">Terriglobus roseus</name>
    <dbReference type="NCBI Taxonomy" id="392734"/>
    <lineage>
        <taxon>Bacteria</taxon>
        <taxon>Pseudomonadati</taxon>
        <taxon>Acidobacteriota</taxon>
        <taxon>Terriglobia</taxon>
        <taxon>Terriglobales</taxon>
        <taxon>Acidobacteriaceae</taxon>
        <taxon>Terriglobus</taxon>
    </lineage>
</organism>
<sequence length="161" mass="17842">MTRMGFRYLNINRAFGAVALAVVTVAATAQWSGTDVPAFHAAAARGPMPRLLAQAERTGVYFSRPFQITSYKMADAIPEILYQLPCYCRCDRAMKHKSLHSCFEVSHAAVCTTCMSEAAYAYTQHREGKTVAQIRAGIERGDWQEVVLTDLNDSMVETSQP</sequence>
<dbReference type="Proteomes" id="UP000182409">
    <property type="component" value="Unassembled WGS sequence"/>
</dbReference>
<dbReference type="NCBIfam" id="NF041379">
    <property type="entry name" value="OS_HP4_CYCXC"/>
    <property type="match status" value="1"/>
</dbReference>
<evidence type="ECO:0000313" key="2">
    <source>
        <dbReference type="EMBL" id="SEB48006.1"/>
    </source>
</evidence>
<accession>A0A1H4JQ10</accession>
<evidence type="ECO:0000256" key="1">
    <source>
        <dbReference type="SAM" id="SignalP"/>
    </source>
</evidence>
<reference evidence="2 3" key="1">
    <citation type="submission" date="2016-10" db="EMBL/GenBank/DDBJ databases">
        <authorList>
            <person name="de Groot N.N."/>
        </authorList>
    </citation>
    <scope>NUCLEOTIDE SEQUENCE [LARGE SCALE GENOMIC DNA]</scope>
    <source>
        <strain evidence="2 3">AB35.6</strain>
    </source>
</reference>
<dbReference type="InterPro" id="IPR025673">
    <property type="entry name" value="PCYCGC"/>
</dbReference>
<proteinExistence type="predicted"/>
<feature type="signal peptide" evidence="1">
    <location>
        <begin position="1"/>
        <end position="29"/>
    </location>
</feature>
<name>A0A1H4JQ10_9BACT</name>
<dbReference type="EMBL" id="FNSD01000001">
    <property type="protein sequence ID" value="SEB48006.1"/>
    <property type="molecule type" value="Genomic_DNA"/>
</dbReference>
<dbReference type="AlphaFoldDB" id="A0A1H4JQ10"/>
<dbReference type="Pfam" id="PF13798">
    <property type="entry name" value="PCYCGC"/>
    <property type="match status" value="1"/>
</dbReference>
<feature type="chain" id="PRO_5010223747" evidence="1">
    <location>
        <begin position="30"/>
        <end position="161"/>
    </location>
</feature>
<protein>
    <submittedName>
        <fullName evidence="2">Uncharacterized protein</fullName>
    </submittedName>
</protein>
<gene>
    <name evidence="2" type="ORF">SAMN05443244_0732</name>
</gene>
<keyword evidence="1" id="KW-0732">Signal</keyword>